<evidence type="ECO:0000256" key="3">
    <source>
        <dbReference type="SAM" id="Phobius"/>
    </source>
</evidence>
<proteinExistence type="predicted"/>
<feature type="compositionally biased region" description="Basic and acidic residues" evidence="2">
    <location>
        <begin position="338"/>
        <end position="348"/>
    </location>
</feature>
<keyword evidence="3" id="KW-0472">Membrane</keyword>
<feature type="region of interest" description="Disordered" evidence="2">
    <location>
        <begin position="338"/>
        <end position="366"/>
    </location>
</feature>
<feature type="transmembrane region" description="Helical" evidence="3">
    <location>
        <begin position="529"/>
        <end position="553"/>
    </location>
</feature>
<dbReference type="STRING" id="1569628.A0A316URL7"/>
<feature type="region of interest" description="Disordered" evidence="2">
    <location>
        <begin position="569"/>
        <end position="603"/>
    </location>
</feature>
<feature type="transmembrane region" description="Helical" evidence="3">
    <location>
        <begin position="151"/>
        <end position="172"/>
    </location>
</feature>
<organism evidence="4 5">
    <name type="scientific">Jaminaea rosea</name>
    <dbReference type="NCBI Taxonomy" id="1569628"/>
    <lineage>
        <taxon>Eukaryota</taxon>
        <taxon>Fungi</taxon>
        <taxon>Dikarya</taxon>
        <taxon>Basidiomycota</taxon>
        <taxon>Ustilaginomycotina</taxon>
        <taxon>Exobasidiomycetes</taxon>
        <taxon>Microstromatales</taxon>
        <taxon>Microstromatales incertae sedis</taxon>
        <taxon>Jaminaea</taxon>
    </lineage>
</organism>
<feature type="transmembrane region" description="Helical" evidence="3">
    <location>
        <begin position="612"/>
        <end position="632"/>
    </location>
</feature>
<dbReference type="AlphaFoldDB" id="A0A316URL7"/>
<feature type="transmembrane region" description="Helical" evidence="3">
    <location>
        <begin position="184"/>
        <end position="206"/>
    </location>
</feature>
<feature type="region of interest" description="Disordered" evidence="2">
    <location>
        <begin position="206"/>
        <end position="255"/>
    </location>
</feature>
<feature type="transmembrane region" description="Helical" evidence="3">
    <location>
        <begin position="312"/>
        <end position="331"/>
    </location>
</feature>
<gene>
    <name evidence="4" type="ORF">BDZ90DRAFT_177845</name>
</gene>
<dbReference type="InterPro" id="IPR036259">
    <property type="entry name" value="MFS_trans_sf"/>
</dbReference>
<dbReference type="InterPro" id="IPR011701">
    <property type="entry name" value="MFS"/>
</dbReference>
<feature type="region of interest" description="Disordered" evidence="2">
    <location>
        <begin position="1"/>
        <end position="53"/>
    </location>
</feature>
<dbReference type="PANTHER" id="PTHR23524">
    <property type="entry name" value="TRANSPORTER, PUTATIVE (AFU_ORTHOLOGUE AFUA_8G04850)-RELATED"/>
    <property type="match status" value="1"/>
</dbReference>
<dbReference type="GO" id="GO:0016020">
    <property type="term" value="C:membrane"/>
    <property type="evidence" value="ECO:0007669"/>
    <property type="project" value="UniProtKB-SubCell"/>
</dbReference>
<name>A0A316URL7_9BASI</name>
<protein>
    <recommendedName>
        <fullName evidence="6">MFS general substrate transporter</fullName>
    </recommendedName>
</protein>
<evidence type="ECO:0000313" key="5">
    <source>
        <dbReference type="Proteomes" id="UP000245884"/>
    </source>
</evidence>
<keyword evidence="3" id="KW-1133">Transmembrane helix</keyword>
<evidence type="ECO:0000313" key="4">
    <source>
        <dbReference type="EMBL" id="PWN27418.1"/>
    </source>
</evidence>
<dbReference type="GeneID" id="37025574"/>
<feature type="compositionally biased region" description="Low complexity" evidence="2">
    <location>
        <begin position="354"/>
        <end position="365"/>
    </location>
</feature>
<keyword evidence="5" id="KW-1185">Reference proteome</keyword>
<dbReference type="EMBL" id="KZ819668">
    <property type="protein sequence ID" value="PWN27418.1"/>
    <property type="molecule type" value="Genomic_DNA"/>
</dbReference>
<feature type="compositionally biased region" description="Gly residues" evidence="2">
    <location>
        <begin position="19"/>
        <end position="31"/>
    </location>
</feature>
<dbReference type="RefSeq" id="XP_025362030.1">
    <property type="nucleotide sequence ID" value="XM_025503751.1"/>
</dbReference>
<dbReference type="GO" id="GO:0022857">
    <property type="term" value="F:transmembrane transporter activity"/>
    <property type="evidence" value="ECO:0007669"/>
    <property type="project" value="InterPro"/>
</dbReference>
<sequence>MSLPNFDLNRPRDVNSDAAGGGGIESQGSGSGLAARPRRERIQPRPSSPSAWRLQLGVDPRTTSASVALLLVHATCSVLFLVFLNSAQAFLLPLLAAASEHEHQDAPDSSVRVGSLSGQLQLSDELLSVVLVLFWGALADRSGGLRGLGGVPLVAALGYALVAAGLGAYALAQKPWPDLLWARLIFASGASAVTAMLTGALATYAAPPTEEQGEEGSEVVATTTGEEDVDSAPPGERTPLLQSSSTTASASPFANRKRRHGRLSAFAGLLTGIGAVIAVLFLLPLPVRLAAWQGNDQGPHKEELLLRATRQAFLLVAALALLVSLAIALGLREPVDAKDRAKRREQVSRRAGQREQQAQPAQQDARAARRARLQSRRSETSTSFTSLASVAIRSSKSHLLSLLRGFSLALHSPTLLLSYLGGSLARSLTLSSTLFLPLYIAHHFYVSRPDLCRPPPEDGGPPLKETCRQAYILASAQSGVLQTMCLIAAPIAGWACDSLASPEVVLLTASLAATLGFGGYAGVSDPQRGTAWATAALVGTAQGLAIVSSLALVARGRWEVEAHGREKYADVVDDGEEPQGEVAEDRPGVPTSPRGSAQSTSATRSAGAISGAYSSCGALAIILVSSIGGTLFDYRPVAPFWLLAGLAGATALATGLGIVVGRRRGN</sequence>
<feature type="compositionally biased region" description="Polar residues" evidence="2">
    <location>
        <begin position="593"/>
        <end position="603"/>
    </location>
</feature>
<accession>A0A316URL7</accession>
<dbReference type="PANTHER" id="PTHR23524:SF1">
    <property type="entry name" value="MRH DOMAIN-CONTAINING PROTEIN-RELATED"/>
    <property type="match status" value="1"/>
</dbReference>
<dbReference type="Proteomes" id="UP000245884">
    <property type="component" value="Unassembled WGS sequence"/>
</dbReference>
<comment type="subcellular location">
    <subcellularLocation>
        <location evidence="1">Membrane</location>
        <topology evidence="1">Multi-pass membrane protein</topology>
    </subcellularLocation>
</comment>
<feature type="transmembrane region" description="Helical" evidence="3">
    <location>
        <begin position="638"/>
        <end position="660"/>
    </location>
</feature>
<dbReference type="Pfam" id="PF07690">
    <property type="entry name" value="MFS_1"/>
    <property type="match status" value="1"/>
</dbReference>
<evidence type="ECO:0000256" key="2">
    <source>
        <dbReference type="SAM" id="MobiDB-lite"/>
    </source>
</evidence>
<feature type="transmembrane region" description="Helical" evidence="3">
    <location>
        <begin position="63"/>
        <end position="84"/>
    </location>
</feature>
<feature type="transmembrane region" description="Helical" evidence="3">
    <location>
        <begin position="504"/>
        <end position="523"/>
    </location>
</feature>
<dbReference type="OrthoDB" id="18110at2759"/>
<keyword evidence="3" id="KW-0812">Transmembrane</keyword>
<dbReference type="SUPFAM" id="SSF103473">
    <property type="entry name" value="MFS general substrate transporter"/>
    <property type="match status" value="2"/>
</dbReference>
<reference evidence="4 5" key="1">
    <citation type="journal article" date="2018" name="Mol. Biol. Evol.">
        <title>Broad Genomic Sampling Reveals a Smut Pathogenic Ancestry of the Fungal Clade Ustilaginomycotina.</title>
        <authorList>
            <person name="Kijpornyongpan T."/>
            <person name="Mondo S.J."/>
            <person name="Barry K."/>
            <person name="Sandor L."/>
            <person name="Lee J."/>
            <person name="Lipzen A."/>
            <person name="Pangilinan J."/>
            <person name="LaButti K."/>
            <person name="Hainaut M."/>
            <person name="Henrissat B."/>
            <person name="Grigoriev I.V."/>
            <person name="Spatafora J.W."/>
            <person name="Aime M.C."/>
        </authorList>
    </citation>
    <scope>NUCLEOTIDE SEQUENCE [LARGE SCALE GENOMIC DNA]</scope>
    <source>
        <strain evidence="4 5">MCA 5214</strain>
    </source>
</reference>
<evidence type="ECO:0000256" key="1">
    <source>
        <dbReference type="ARBA" id="ARBA00004141"/>
    </source>
</evidence>
<feature type="transmembrane region" description="Helical" evidence="3">
    <location>
        <begin position="263"/>
        <end position="283"/>
    </location>
</feature>
<dbReference type="Gene3D" id="1.20.1250.20">
    <property type="entry name" value="MFS general substrate transporter like domains"/>
    <property type="match status" value="1"/>
</dbReference>
<evidence type="ECO:0008006" key="6">
    <source>
        <dbReference type="Google" id="ProtNLM"/>
    </source>
</evidence>